<evidence type="ECO:0000313" key="1">
    <source>
        <dbReference type="EMBL" id="EIE88147.1"/>
    </source>
</evidence>
<name>I1CI67_RHIO9</name>
<dbReference type="GeneID" id="93619823"/>
<proteinExistence type="predicted"/>
<reference evidence="1 2" key="1">
    <citation type="journal article" date="2009" name="PLoS Genet.">
        <title>Genomic analysis of the basal lineage fungus Rhizopus oryzae reveals a whole-genome duplication.</title>
        <authorList>
            <person name="Ma L.-J."/>
            <person name="Ibrahim A.S."/>
            <person name="Skory C."/>
            <person name="Grabherr M.G."/>
            <person name="Burger G."/>
            <person name="Butler M."/>
            <person name="Elias M."/>
            <person name="Idnurm A."/>
            <person name="Lang B.F."/>
            <person name="Sone T."/>
            <person name="Abe A."/>
            <person name="Calvo S.E."/>
            <person name="Corrochano L.M."/>
            <person name="Engels R."/>
            <person name="Fu J."/>
            <person name="Hansberg W."/>
            <person name="Kim J.-M."/>
            <person name="Kodira C.D."/>
            <person name="Koehrsen M.J."/>
            <person name="Liu B."/>
            <person name="Miranda-Saavedra D."/>
            <person name="O'Leary S."/>
            <person name="Ortiz-Castellanos L."/>
            <person name="Poulter R."/>
            <person name="Rodriguez-Romero J."/>
            <person name="Ruiz-Herrera J."/>
            <person name="Shen Y.-Q."/>
            <person name="Zeng Q."/>
            <person name="Galagan J."/>
            <person name="Birren B.W."/>
            <person name="Cuomo C.A."/>
            <person name="Wickes B.L."/>
        </authorList>
    </citation>
    <scope>NUCLEOTIDE SEQUENCE [LARGE SCALE GENOMIC DNA]</scope>
    <source>
        <strain evidence="2">RA 99-880 / ATCC MYA-4621 / FGSC 9543 / NRRL 43880</strain>
    </source>
</reference>
<dbReference type="Proteomes" id="UP000009138">
    <property type="component" value="Unassembled WGS sequence"/>
</dbReference>
<keyword evidence="2" id="KW-1185">Reference proteome</keyword>
<organism evidence="1 2">
    <name type="scientific">Rhizopus delemar (strain RA 99-880 / ATCC MYA-4621 / FGSC 9543 / NRRL 43880)</name>
    <name type="common">Mucormycosis agent</name>
    <name type="synonym">Rhizopus arrhizus var. delemar</name>
    <dbReference type="NCBI Taxonomy" id="246409"/>
    <lineage>
        <taxon>Eukaryota</taxon>
        <taxon>Fungi</taxon>
        <taxon>Fungi incertae sedis</taxon>
        <taxon>Mucoromycota</taxon>
        <taxon>Mucoromycotina</taxon>
        <taxon>Mucoromycetes</taxon>
        <taxon>Mucorales</taxon>
        <taxon>Mucorineae</taxon>
        <taxon>Rhizopodaceae</taxon>
        <taxon>Rhizopus</taxon>
    </lineage>
</organism>
<dbReference type="VEuPathDB" id="FungiDB:RO3G_12858"/>
<protein>
    <submittedName>
        <fullName evidence="1">Uncharacterized protein</fullName>
    </submittedName>
</protein>
<dbReference type="EMBL" id="CH476742">
    <property type="protein sequence ID" value="EIE88147.1"/>
    <property type="molecule type" value="Genomic_DNA"/>
</dbReference>
<dbReference type="RefSeq" id="XP_067523543.1">
    <property type="nucleotide sequence ID" value="XM_067667442.1"/>
</dbReference>
<sequence length="60" mass="6806">MYDFKKPRMQMATISGLINIIQDLNIEAISRDKAIVKLLELDISSNERKFAKGIVGLIKN</sequence>
<dbReference type="InParanoid" id="I1CI67"/>
<gene>
    <name evidence="1" type="ORF">RO3G_12858</name>
</gene>
<accession>I1CI67</accession>
<evidence type="ECO:0000313" key="2">
    <source>
        <dbReference type="Proteomes" id="UP000009138"/>
    </source>
</evidence>
<dbReference type="AlphaFoldDB" id="I1CI67"/>